<reference evidence="4" key="1">
    <citation type="submission" date="2014-09" db="EMBL/GenBank/DDBJ databases">
        <title>Draft genome sequence of an oleaginous Mucoromycotina fungus Mucor ambiguus NBRC6742.</title>
        <authorList>
            <person name="Takeda I."/>
            <person name="Yamane N."/>
            <person name="Morita T."/>
            <person name="Tamano K."/>
            <person name="Machida M."/>
            <person name="Baker S."/>
            <person name="Koike H."/>
        </authorList>
    </citation>
    <scope>NUCLEOTIDE SEQUENCE</scope>
    <source>
        <strain evidence="4">NBRC 6742</strain>
    </source>
</reference>
<keyword evidence="5" id="KW-1185">Reference proteome</keyword>
<feature type="domain" description="N-acetyltransferase" evidence="3">
    <location>
        <begin position="11"/>
        <end position="192"/>
    </location>
</feature>
<dbReference type="OrthoDB" id="47374at2759"/>
<dbReference type="GO" id="GO:0016747">
    <property type="term" value="F:acyltransferase activity, transferring groups other than amino-acyl groups"/>
    <property type="evidence" value="ECO:0007669"/>
    <property type="project" value="InterPro"/>
</dbReference>
<dbReference type="Gene3D" id="3.40.630.30">
    <property type="match status" value="1"/>
</dbReference>
<evidence type="ECO:0000256" key="1">
    <source>
        <dbReference type="ARBA" id="ARBA00022679"/>
    </source>
</evidence>
<dbReference type="InterPro" id="IPR016181">
    <property type="entry name" value="Acyl_CoA_acyltransferase"/>
</dbReference>
<evidence type="ECO:0000313" key="5">
    <source>
        <dbReference type="Proteomes" id="UP000053815"/>
    </source>
</evidence>
<organism evidence="4">
    <name type="scientific">Mucor ambiguus</name>
    <dbReference type="NCBI Taxonomy" id="91626"/>
    <lineage>
        <taxon>Eukaryota</taxon>
        <taxon>Fungi</taxon>
        <taxon>Fungi incertae sedis</taxon>
        <taxon>Mucoromycota</taxon>
        <taxon>Mucoromycotina</taxon>
        <taxon>Mucoromycetes</taxon>
        <taxon>Mucorales</taxon>
        <taxon>Mucorineae</taxon>
        <taxon>Mucoraceae</taxon>
        <taxon>Mucor</taxon>
    </lineage>
</organism>
<evidence type="ECO:0000313" key="4">
    <source>
        <dbReference type="EMBL" id="GAN05902.1"/>
    </source>
</evidence>
<keyword evidence="1 4" id="KW-0808">Transferase</keyword>
<dbReference type="EMBL" id="DF836393">
    <property type="protein sequence ID" value="GAN05902.1"/>
    <property type="molecule type" value="Genomic_DNA"/>
</dbReference>
<proteinExistence type="predicted"/>
<dbReference type="STRING" id="91626.A0A0C9MRH8"/>
<dbReference type="InterPro" id="IPR000182">
    <property type="entry name" value="GNAT_dom"/>
</dbReference>
<keyword evidence="2" id="KW-0012">Acyltransferase</keyword>
<dbReference type="Pfam" id="PF00583">
    <property type="entry name" value="Acetyltransf_1"/>
    <property type="match status" value="2"/>
</dbReference>
<dbReference type="PROSITE" id="PS51186">
    <property type="entry name" value="GNAT"/>
    <property type="match status" value="1"/>
</dbReference>
<dbReference type="AlphaFoldDB" id="A0A0C9MRH8"/>
<dbReference type="SUPFAM" id="SSF55729">
    <property type="entry name" value="Acyl-CoA N-acyltransferases (Nat)"/>
    <property type="match status" value="1"/>
</dbReference>
<dbReference type="GO" id="GO:0031415">
    <property type="term" value="C:NatA complex"/>
    <property type="evidence" value="ECO:0007669"/>
    <property type="project" value="TreeGrafter"/>
</dbReference>
<evidence type="ECO:0000256" key="2">
    <source>
        <dbReference type="ARBA" id="ARBA00023315"/>
    </source>
</evidence>
<dbReference type="GO" id="GO:0007064">
    <property type="term" value="P:mitotic sister chromatid cohesion"/>
    <property type="evidence" value="ECO:0007669"/>
    <property type="project" value="TreeGrafter"/>
</dbReference>
<dbReference type="Proteomes" id="UP000053815">
    <property type="component" value="Unassembled WGS sequence"/>
</dbReference>
<protein>
    <submittedName>
        <fullName evidence="4">N-acetyltransferase</fullName>
    </submittedName>
</protein>
<evidence type="ECO:0000259" key="3">
    <source>
        <dbReference type="PROSITE" id="PS51186"/>
    </source>
</evidence>
<accession>A0A0C9MRH8</accession>
<sequence>MVPAITSSTRITLVSVTNDTLRDLADLHARVFPIAYGQKFYDEVLNAGELAKMVYYDNEYAGAICCRKEPSKYANFTARVYMMTLGVLKKYRNLGLGMCVCVCLPLCLLVRDYLHAETLFYDPGSILIEHIVETLRRQSDPIVTSIYLHVQTVNEAAIRFYTRNGFRIQSIVPNYYKLNENRDAYVLARPIFHLYENGVQQQQDQQHQILQYNGLPS</sequence>
<dbReference type="PANTHER" id="PTHR42919:SF8">
    <property type="entry name" value="N-ALPHA-ACETYLTRANSFERASE 50"/>
    <property type="match status" value="1"/>
</dbReference>
<dbReference type="InterPro" id="IPR051556">
    <property type="entry name" value="N-term/lysine_N-AcTrnsfr"/>
</dbReference>
<dbReference type="PANTHER" id="PTHR42919">
    <property type="entry name" value="N-ALPHA-ACETYLTRANSFERASE"/>
    <property type="match status" value="1"/>
</dbReference>
<gene>
    <name evidence="4" type="ORF">MAM1_0104c05378</name>
</gene>
<name>A0A0C9MRH8_9FUNG</name>